<dbReference type="KEGG" id="bmet:BMMGA3_08230"/>
<evidence type="ECO:0000313" key="2">
    <source>
        <dbReference type="Proteomes" id="UP000027602"/>
    </source>
</evidence>
<gene>
    <name evidence="1" type="ORF">BMMGA3_08230</name>
</gene>
<sequence length="258" mass="30646">MTLYVNGKMEPKLYITQSSLQDPNQNLFHLNYMAQFIDQQQSVNQQLSDSFQEVNVLLNHAKSEQTNYFEEVLNRIEQQESFSRQLDSLLKKHEQTAQVILERLSELEQLQKGIEKQAEGEGLVHQAILDQLSFQDQKFDGLTNKIEEYGRMNQEFKHQLEKQQTIFADISQKLNNEEIYHKTVMERLDQQDALSHRLSRQLDHLKENIFERFSHLSEQLQFHFRITASYFFSLFSRRGIMYRPPAKSISKEEEKVKN</sequence>
<dbReference type="EMBL" id="CP007739">
    <property type="protein sequence ID" value="AIE60052.1"/>
    <property type="molecule type" value="Genomic_DNA"/>
</dbReference>
<protein>
    <submittedName>
        <fullName evidence="1">Uncharacterized protein</fullName>
    </submittedName>
</protein>
<evidence type="ECO:0000313" key="1">
    <source>
        <dbReference type="EMBL" id="AIE60052.1"/>
    </source>
</evidence>
<accession>I3E8G0</accession>
<name>I3E8G0_BACMM</name>
<keyword evidence="2" id="KW-1185">Reference proteome</keyword>
<dbReference type="RefSeq" id="WP_004434021.1">
    <property type="nucleotide sequence ID" value="NZ_ADWW01000002.1"/>
</dbReference>
<dbReference type="OrthoDB" id="2927922at2"/>
<dbReference type="Proteomes" id="UP000027602">
    <property type="component" value="Chromosome"/>
</dbReference>
<organism evidence="1 2">
    <name type="scientific">Bacillus methanolicus (strain MGA3 / ATCC 53907)</name>
    <dbReference type="NCBI Taxonomy" id="796606"/>
    <lineage>
        <taxon>Bacteria</taxon>
        <taxon>Bacillati</taxon>
        <taxon>Bacillota</taxon>
        <taxon>Bacilli</taxon>
        <taxon>Bacillales</taxon>
        <taxon>Bacillaceae</taxon>
        <taxon>Bacillus</taxon>
    </lineage>
</organism>
<dbReference type="eggNOG" id="ENOG5033N68">
    <property type="taxonomic scope" value="Bacteria"/>
</dbReference>
<dbReference type="AlphaFoldDB" id="I3E8G0"/>
<proteinExistence type="predicted"/>
<reference evidence="1 2" key="1">
    <citation type="journal article" date="2015" name="BMC Genomics">
        <title>Transcriptome analysis of thermophilic methylotrophic Bacillus methanolicus MGA3 using RNA-sequencing provides detailed insights into its previously uncharted transcriptional landscape.</title>
        <authorList>
            <person name="Irla M."/>
            <person name="Neshat A."/>
            <person name="Brautaset T."/>
            <person name="Ruckert C."/>
            <person name="Kalinowski J."/>
            <person name="Wendisch V.F."/>
        </authorList>
    </citation>
    <scope>NUCLEOTIDE SEQUENCE [LARGE SCALE GENOMIC DNA]</scope>
    <source>
        <strain evidence="2">MGA3 / ATCC 53907</strain>
    </source>
</reference>
<dbReference type="HOGENOM" id="CLU_1105402_0_0_9"/>